<protein>
    <submittedName>
        <fullName evidence="1">Uncharacterized protein</fullName>
    </submittedName>
</protein>
<sequence>MINPGTAINAMRLSPGDKRALVSVLESIETDFTELKASIKALEAKPVFRAKTSKPTLES</sequence>
<gene>
    <name evidence="1" type="ORF">S01H1_60286</name>
</gene>
<dbReference type="AlphaFoldDB" id="X0W8A9"/>
<name>X0W8A9_9ZZZZ</name>
<accession>X0W8A9</accession>
<dbReference type="EMBL" id="BARS01039487">
    <property type="protein sequence ID" value="GAG19452.1"/>
    <property type="molecule type" value="Genomic_DNA"/>
</dbReference>
<reference evidence="1" key="1">
    <citation type="journal article" date="2014" name="Front. Microbiol.">
        <title>High frequency of phylogenetically diverse reductive dehalogenase-homologous genes in deep subseafloor sedimentary metagenomes.</title>
        <authorList>
            <person name="Kawai M."/>
            <person name="Futagami T."/>
            <person name="Toyoda A."/>
            <person name="Takaki Y."/>
            <person name="Nishi S."/>
            <person name="Hori S."/>
            <person name="Arai W."/>
            <person name="Tsubouchi T."/>
            <person name="Morono Y."/>
            <person name="Uchiyama I."/>
            <person name="Ito T."/>
            <person name="Fujiyama A."/>
            <person name="Inagaki F."/>
            <person name="Takami H."/>
        </authorList>
    </citation>
    <scope>NUCLEOTIDE SEQUENCE</scope>
    <source>
        <strain evidence="1">Expedition CK06-06</strain>
    </source>
</reference>
<organism evidence="1">
    <name type="scientific">marine sediment metagenome</name>
    <dbReference type="NCBI Taxonomy" id="412755"/>
    <lineage>
        <taxon>unclassified sequences</taxon>
        <taxon>metagenomes</taxon>
        <taxon>ecological metagenomes</taxon>
    </lineage>
</organism>
<proteinExistence type="predicted"/>
<comment type="caution">
    <text evidence="1">The sequence shown here is derived from an EMBL/GenBank/DDBJ whole genome shotgun (WGS) entry which is preliminary data.</text>
</comment>
<evidence type="ECO:0000313" key="1">
    <source>
        <dbReference type="EMBL" id="GAG19452.1"/>
    </source>
</evidence>